<dbReference type="SUPFAM" id="SSF46785">
    <property type="entry name" value="Winged helix' DNA-binding domain"/>
    <property type="match status" value="1"/>
</dbReference>
<evidence type="ECO:0000313" key="2">
    <source>
        <dbReference type="EMBL" id="KKK55626.1"/>
    </source>
</evidence>
<evidence type="ECO:0000256" key="1">
    <source>
        <dbReference type="SAM" id="MobiDB-lite"/>
    </source>
</evidence>
<feature type="region of interest" description="Disordered" evidence="1">
    <location>
        <begin position="75"/>
        <end position="120"/>
    </location>
</feature>
<name>A0A0F8Z691_9ZZZZ</name>
<organism evidence="2">
    <name type="scientific">marine sediment metagenome</name>
    <dbReference type="NCBI Taxonomy" id="412755"/>
    <lineage>
        <taxon>unclassified sequences</taxon>
        <taxon>metagenomes</taxon>
        <taxon>ecological metagenomes</taxon>
    </lineage>
</organism>
<gene>
    <name evidence="2" type="ORF">LCGC14_3072660</name>
</gene>
<proteinExistence type="predicted"/>
<protein>
    <submittedName>
        <fullName evidence="2">Uncharacterized protein</fullName>
    </submittedName>
</protein>
<comment type="caution">
    <text evidence="2">The sequence shown here is derived from an EMBL/GenBank/DDBJ whole genome shotgun (WGS) entry which is preliminary data.</text>
</comment>
<reference evidence="2" key="1">
    <citation type="journal article" date="2015" name="Nature">
        <title>Complex archaea that bridge the gap between prokaryotes and eukaryotes.</title>
        <authorList>
            <person name="Spang A."/>
            <person name="Saw J.H."/>
            <person name="Jorgensen S.L."/>
            <person name="Zaremba-Niedzwiedzka K."/>
            <person name="Martijn J."/>
            <person name="Lind A.E."/>
            <person name="van Eijk R."/>
            <person name="Schleper C."/>
            <person name="Guy L."/>
            <person name="Ettema T.J."/>
        </authorList>
    </citation>
    <scope>NUCLEOTIDE SEQUENCE</scope>
</reference>
<dbReference type="Gene3D" id="1.10.10.10">
    <property type="entry name" value="Winged helix-like DNA-binding domain superfamily/Winged helix DNA-binding domain"/>
    <property type="match status" value="1"/>
</dbReference>
<sequence length="300" mass="32514">MADQLQLLEAVLQAGGPVRLGEIAKRVGSEAANIRTQIKRLIKHAYLSATGDTDLDYSITDGGRGKIEELRRDKYSVMPPATPSPDVPPVGETPKPAEEAPASGAAVAEPLPSEDEARTTEYPQFTNICEIVGLDSKTSALVTRHVWLGGKWDDLDWVWKGLMQMQVRPDLAQRIWHSWRTQLQQSIPPALQELLGSGKTVDAKEATATKDGLPARPAKGSMSHIIRDNSPVYVGEGLGDMDYTDATHLCEIRASAAARGAPAADPPQSPGSMADDVVKIYNAFKETMGDRMQGKSYIIE</sequence>
<dbReference type="EMBL" id="LAZR01065398">
    <property type="protein sequence ID" value="KKK55626.1"/>
    <property type="molecule type" value="Genomic_DNA"/>
</dbReference>
<dbReference type="InterPro" id="IPR036390">
    <property type="entry name" value="WH_DNA-bd_sf"/>
</dbReference>
<dbReference type="AlphaFoldDB" id="A0A0F8Z691"/>
<feature type="compositionally biased region" description="Low complexity" evidence="1">
    <location>
        <begin position="99"/>
        <end position="110"/>
    </location>
</feature>
<accession>A0A0F8Z691</accession>
<dbReference type="InterPro" id="IPR036388">
    <property type="entry name" value="WH-like_DNA-bd_sf"/>
</dbReference>
<feature type="non-terminal residue" evidence="2">
    <location>
        <position position="300"/>
    </location>
</feature>